<feature type="domain" description="Methyltransferase" evidence="1">
    <location>
        <begin position="38"/>
        <end position="157"/>
    </location>
</feature>
<evidence type="ECO:0000313" key="2">
    <source>
        <dbReference type="EMBL" id="TQR09170.1"/>
    </source>
</evidence>
<dbReference type="CDD" id="cd02440">
    <property type="entry name" value="AdoMet_MTases"/>
    <property type="match status" value="1"/>
</dbReference>
<dbReference type="GO" id="GO:0008168">
    <property type="term" value="F:methyltransferase activity"/>
    <property type="evidence" value="ECO:0007669"/>
    <property type="project" value="UniProtKB-KW"/>
</dbReference>
<dbReference type="Proteomes" id="UP000317316">
    <property type="component" value="Unassembled WGS sequence"/>
</dbReference>
<dbReference type="AlphaFoldDB" id="A0A544SVD2"/>
<dbReference type="Gene3D" id="3.40.50.150">
    <property type="entry name" value="Vaccinia Virus protein VP39"/>
    <property type="match status" value="1"/>
</dbReference>
<name>A0A544SVD2_9BACI</name>
<proteinExistence type="predicted"/>
<dbReference type="SUPFAM" id="SSF53335">
    <property type="entry name" value="S-adenosyl-L-methionine-dependent methyltransferases"/>
    <property type="match status" value="1"/>
</dbReference>
<keyword evidence="2" id="KW-0489">Methyltransferase</keyword>
<dbReference type="PANTHER" id="PTHR44068">
    <property type="entry name" value="ZGC:194242"/>
    <property type="match status" value="1"/>
</dbReference>
<evidence type="ECO:0000313" key="3">
    <source>
        <dbReference type="Proteomes" id="UP000317316"/>
    </source>
</evidence>
<dbReference type="GO" id="GO:0032259">
    <property type="term" value="P:methylation"/>
    <property type="evidence" value="ECO:0007669"/>
    <property type="project" value="UniProtKB-KW"/>
</dbReference>
<keyword evidence="2" id="KW-0808">Transferase</keyword>
<protein>
    <submittedName>
        <fullName evidence="2">Methyltransferase domain-containing protein</fullName>
    </submittedName>
</protein>
<keyword evidence="3" id="KW-1185">Reference proteome</keyword>
<dbReference type="Pfam" id="PF13847">
    <property type="entry name" value="Methyltransf_31"/>
    <property type="match status" value="1"/>
</dbReference>
<dbReference type="InterPro" id="IPR025714">
    <property type="entry name" value="Methyltranfer_dom"/>
</dbReference>
<dbReference type="InterPro" id="IPR029063">
    <property type="entry name" value="SAM-dependent_MTases_sf"/>
</dbReference>
<accession>A0A544SVD2</accession>
<gene>
    <name evidence="2" type="ORF">FG382_20450</name>
</gene>
<dbReference type="OrthoDB" id="43862at2"/>
<reference evidence="2 3" key="1">
    <citation type="submission" date="2019-05" db="EMBL/GenBank/DDBJ databases">
        <title>Psychrobacillus vulpis sp. nov., a new species isolated from feces of a red fox that inhabits in The Tablas de Daimiel Natural Park, Albacete, Spain.</title>
        <authorList>
            <person name="Rodriguez M."/>
            <person name="Reina J.C."/>
            <person name="Bejar V."/>
            <person name="Llamas I."/>
        </authorList>
    </citation>
    <scope>NUCLEOTIDE SEQUENCE [LARGE SCALE GENOMIC DNA]</scope>
    <source>
        <strain evidence="2 3">NEAU-3TGS17</strain>
    </source>
</reference>
<dbReference type="EMBL" id="VDGH01000014">
    <property type="protein sequence ID" value="TQR09170.1"/>
    <property type="molecule type" value="Genomic_DNA"/>
</dbReference>
<organism evidence="2 3">
    <name type="scientific">Psychrobacillus lasiicapitis</name>
    <dbReference type="NCBI Taxonomy" id="1636719"/>
    <lineage>
        <taxon>Bacteria</taxon>
        <taxon>Bacillati</taxon>
        <taxon>Bacillota</taxon>
        <taxon>Bacilli</taxon>
        <taxon>Bacillales</taxon>
        <taxon>Bacillaceae</taxon>
        <taxon>Psychrobacillus</taxon>
    </lineage>
</organism>
<evidence type="ECO:0000259" key="1">
    <source>
        <dbReference type="Pfam" id="PF13847"/>
    </source>
</evidence>
<dbReference type="InterPro" id="IPR050447">
    <property type="entry name" value="Erg6_SMT_methyltransf"/>
</dbReference>
<sequence length="236" mass="26579">MTNDYLDLLAYFGIGGAHPGGFALTKTILQAENIQPTDAVLDVGCGTGQTAAFLAERFHCQVTAIDNHPIMIEKAEERLKNNNPPIQLIEGDAENLNFADDSFDVAIAESVIVFTNISKTLNELARVLKHTGRLIIIEMTAEQNLPEALQKEVRNLYGIQDILTEDQWISRLQQAGFTKIEMLEVPSTLSPSELDDINQSNSIQTKFYDLWDKHHQFLDQYNHFIGFRIFKCHLSS</sequence>
<dbReference type="PANTHER" id="PTHR44068:SF11">
    <property type="entry name" value="GERANYL DIPHOSPHATE 2-C-METHYLTRANSFERASE"/>
    <property type="match status" value="1"/>
</dbReference>
<comment type="caution">
    <text evidence="2">The sequence shown here is derived from an EMBL/GenBank/DDBJ whole genome shotgun (WGS) entry which is preliminary data.</text>
</comment>